<dbReference type="EMBL" id="CP003557">
    <property type="protein sequence ID" value="AFN74094.1"/>
    <property type="molecule type" value="Genomic_DNA"/>
</dbReference>
<evidence type="ECO:0000256" key="5">
    <source>
        <dbReference type="ARBA" id="ARBA00022989"/>
    </source>
</evidence>
<feature type="transmembrane region" description="Helical" evidence="7">
    <location>
        <begin position="401"/>
        <end position="423"/>
    </location>
</feature>
<dbReference type="PANTHER" id="PTHR12778:SF10">
    <property type="entry name" value="MAJOR FACILITATOR SUPERFAMILY DOMAIN-CONTAINING PROTEIN 3"/>
    <property type="match status" value="1"/>
</dbReference>
<dbReference type="Gene3D" id="1.20.1250.20">
    <property type="entry name" value="MFS general substrate transporter like domains"/>
    <property type="match status" value="2"/>
</dbReference>
<evidence type="ECO:0000256" key="7">
    <source>
        <dbReference type="SAM" id="Phobius"/>
    </source>
</evidence>
<dbReference type="PANTHER" id="PTHR12778">
    <property type="entry name" value="SOLUTE CARRIER FAMILY 33 ACETYL-COA TRANSPORTER -RELATED"/>
    <property type="match status" value="1"/>
</dbReference>
<evidence type="ECO:0000256" key="1">
    <source>
        <dbReference type="ARBA" id="ARBA00004141"/>
    </source>
</evidence>
<feature type="transmembrane region" description="Helical" evidence="7">
    <location>
        <begin position="82"/>
        <end position="104"/>
    </location>
</feature>
<feature type="transmembrane region" description="Helical" evidence="7">
    <location>
        <begin position="499"/>
        <end position="525"/>
    </location>
</feature>
<dbReference type="InterPro" id="IPR039309">
    <property type="entry name" value="BT1"/>
</dbReference>
<dbReference type="InterPro" id="IPR036259">
    <property type="entry name" value="MFS_trans_sf"/>
</dbReference>
<feature type="transmembrane region" description="Helical" evidence="7">
    <location>
        <begin position="343"/>
        <end position="362"/>
    </location>
</feature>
<organism evidence="9 10">
    <name type="scientific">Melioribacter roseus (strain DSM 23840 / JCM 17771 / VKM B-2668 / P3M-2)</name>
    <dbReference type="NCBI Taxonomy" id="1191523"/>
    <lineage>
        <taxon>Bacteria</taxon>
        <taxon>Pseudomonadati</taxon>
        <taxon>Ignavibacteriota</taxon>
        <taxon>Ignavibacteria</taxon>
        <taxon>Ignavibacteriales</taxon>
        <taxon>Melioribacteraceae</taxon>
        <taxon>Melioribacter</taxon>
    </lineage>
</organism>
<dbReference type="SUPFAM" id="SSF103473">
    <property type="entry name" value="MFS general substrate transporter"/>
    <property type="match status" value="2"/>
</dbReference>
<comment type="subcellular location">
    <subcellularLocation>
        <location evidence="1">Membrane</location>
        <topology evidence="1">Multi-pass membrane protein</topology>
    </subcellularLocation>
</comment>
<feature type="domain" description="Major facilitator superfamily (MFS) profile" evidence="8">
    <location>
        <begin position="401"/>
        <end position="597"/>
    </location>
</feature>
<keyword evidence="5 7" id="KW-1133">Transmembrane helix</keyword>
<dbReference type="InterPro" id="IPR011701">
    <property type="entry name" value="MFS"/>
</dbReference>
<dbReference type="RefSeq" id="WP_014855530.1">
    <property type="nucleotide sequence ID" value="NC_018178.1"/>
</dbReference>
<dbReference type="OrthoDB" id="9787815at2"/>
<dbReference type="KEGG" id="mro:MROS_0853"/>
<evidence type="ECO:0000259" key="8">
    <source>
        <dbReference type="PROSITE" id="PS50850"/>
    </source>
</evidence>
<dbReference type="PATRIC" id="fig|1191523.3.peg.900"/>
<dbReference type="PROSITE" id="PS50850">
    <property type="entry name" value="MFS"/>
    <property type="match status" value="1"/>
</dbReference>
<dbReference type="GO" id="GO:0022857">
    <property type="term" value="F:transmembrane transporter activity"/>
    <property type="evidence" value="ECO:0007669"/>
    <property type="project" value="InterPro"/>
</dbReference>
<dbReference type="HOGENOM" id="CLU_029352_0_0_10"/>
<keyword evidence="3" id="KW-0813">Transport</keyword>
<dbReference type="AlphaFoldDB" id="I6ZPW1"/>
<dbReference type="GO" id="GO:0016020">
    <property type="term" value="C:membrane"/>
    <property type="evidence" value="ECO:0007669"/>
    <property type="project" value="UniProtKB-SubCell"/>
</dbReference>
<evidence type="ECO:0000256" key="4">
    <source>
        <dbReference type="ARBA" id="ARBA00022692"/>
    </source>
</evidence>
<protein>
    <submittedName>
        <fullName evidence="9">Major facilitator superfamily mfs_1</fullName>
    </submittedName>
</protein>
<feature type="transmembrane region" description="Helical" evidence="7">
    <location>
        <begin position="537"/>
        <end position="558"/>
    </location>
</feature>
<feature type="transmembrane region" description="Helical" evidence="7">
    <location>
        <begin position="53"/>
        <end position="70"/>
    </location>
</feature>
<keyword evidence="6 7" id="KW-0472">Membrane</keyword>
<evidence type="ECO:0000256" key="3">
    <source>
        <dbReference type="ARBA" id="ARBA00022448"/>
    </source>
</evidence>
<evidence type="ECO:0000256" key="6">
    <source>
        <dbReference type="ARBA" id="ARBA00023136"/>
    </source>
</evidence>
<dbReference type="InterPro" id="IPR020846">
    <property type="entry name" value="MFS_dom"/>
</dbReference>
<name>I6ZPW1_MELRP</name>
<proteinExistence type="inferred from homology"/>
<keyword evidence="4 7" id="KW-0812">Transmembrane</keyword>
<feature type="transmembrane region" description="Helical" evidence="7">
    <location>
        <begin position="564"/>
        <end position="587"/>
    </location>
</feature>
<evidence type="ECO:0000313" key="10">
    <source>
        <dbReference type="Proteomes" id="UP000009011"/>
    </source>
</evidence>
<dbReference type="STRING" id="1191523.MROS_0853"/>
<feature type="transmembrane region" description="Helical" evidence="7">
    <location>
        <begin position="20"/>
        <end position="41"/>
    </location>
</feature>
<dbReference type="Pfam" id="PF07690">
    <property type="entry name" value="MFS_1"/>
    <property type="match status" value="1"/>
</dbReference>
<feature type="transmembrane region" description="Helical" evidence="7">
    <location>
        <begin position="473"/>
        <end position="493"/>
    </location>
</feature>
<feature type="transmembrane region" description="Helical" evidence="7">
    <location>
        <begin position="443"/>
        <end position="466"/>
    </location>
</feature>
<reference evidence="9 10" key="1">
    <citation type="journal article" date="2013" name="PLoS ONE">
        <title>Genomic analysis of Melioribacter roseus, facultatively anaerobic organotrophic bacterium representing a novel deep lineage within Bacteriodetes/Chlorobi group.</title>
        <authorList>
            <person name="Kadnikov V.V."/>
            <person name="Mardanov A.V."/>
            <person name="Podosokorskaya O.A."/>
            <person name="Gavrilov S.N."/>
            <person name="Kublanov I.V."/>
            <person name="Beletsky A.V."/>
            <person name="Bonch-Osmolovskaya E.A."/>
            <person name="Ravin N.V."/>
        </authorList>
    </citation>
    <scope>NUCLEOTIDE SEQUENCE [LARGE SCALE GENOMIC DNA]</scope>
    <source>
        <strain evidence="10">JCM 17771 / P3M-2</strain>
    </source>
</reference>
<accession>I6ZPW1</accession>
<evidence type="ECO:0000313" key="9">
    <source>
        <dbReference type="EMBL" id="AFN74094.1"/>
    </source>
</evidence>
<sequence>MIVKKTLHKEKKNKGGAWTWIPTLYFAEGLPYVIVITLSVIMYKRLGISNADIALYTSWLYLPWVIKPFWSPLIDLIRTKRFWIVAMQLVIGAGMAGVALTIPAPDFFRFTLLFFWLIAFSSATHDIAADGFYMHALDEGEQSFFVGIRSTFYRFAIIFGQGILVILAGHLESTLTVSPAEIRVISSPEKFFENTLIIDSSSVKPMEGQLRVIAQPDTLEISTKPQTKQTVDFYVNFVRKMNIINGFSKTDVVVPDTTDSMEPVGNIGIVKFMLSNKPDDDEEIVVNLNYHEGDRKFNVIAGNKLVFNSSNWNKPAFALVQLEPYVNEKTEAVFKLEPVRAPLAWIITFGLLAALFFIFFVYHNYVLPEPKTDKPVLSAGLQKITSEFFRTFFRFFEKRKIVWIIAFLLLYRLGEAQLIKMIGPFFLDPKSAGGLGLSTSDVGLIYGTVGVAALVIGGIIGGILISKHGLKKLLFTMLVAMNIPNIAYVYLAYAQPDQIWIVYMCVVIEQFGYGFGFTAYMMYMIYVSDGQYKASHYAITTGFMALGMMIPGMFSGIIQEAVGYQLFFVWVCIAAIPAFIAAKLIPLNPAFGKKDRK</sequence>
<comment type="similarity">
    <text evidence="2">Belongs to the major facilitator superfamily. Folate-biopterin transporter (TC 2.A.71) family.</text>
</comment>
<keyword evidence="10" id="KW-1185">Reference proteome</keyword>
<evidence type="ECO:0000256" key="2">
    <source>
        <dbReference type="ARBA" id="ARBA00007015"/>
    </source>
</evidence>
<dbReference type="Pfam" id="PF03092">
    <property type="entry name" value="BT1"/>
    <property type="match status" value="1"/>
</dbReference>
<dbReference type="Proteomes" id="UP000009011">
    <property type="component" value="Chromosome"/>
</dbReference>
<dbReference type="eggNOG" id="COG2211">
    <property type="taxonomic scope" value="Bacteria"/>
</dbReference>
<dbReference type="InterPro" id="IPR004752">
    <property type="entry name" value="AmpG_permease/AT-1"/>
</dbReference>
<gene>
    <name evidence="9" type="ordered locus">MROS_0853</name>
</gene>